<sequence length="164" mass="19084">MRLLRISLILIIVAGCKTKHFTPISGYKQLPELDKFEGEWLYSDSNYTFKLFLRKEKRHLNDKYMDFIVGSYCYTSKNEPNSCFDNDRDTTILSGSTIYDDSKRILSFLVIDKIKKKRGSGFLKLLPKSTNMAEWSLNNTEGIRVGKYDETFSIPTKLTLKKVR</sequence>
<dbReference type="PROSITE" id="PS51257">
    <property type="entry name" value="PROKAR_LIPOPROTEIN"/>
    <property type="match status" value="1"/>
</dbReference>
<reference evidence="2 3" key="1">
    <citation type="submission" date="2020-12" db="EMBL/GenBank/DDBJ databases">
        <title>Bacterial novel species Pedobacter sp. SD-b isolated from soil.</title>
        <authorList>
            <person name="Jung H.-Y."/>
        </authorList>
    </citation>
    <scope>NUCLEOTIDE SEQUENCE [LARGE SCALE GENOMIC DNA]</scope>
    <source>
        <strain evidence="2 3">SD-b</strain>
    </source>
</reference>
<dbReference type="RefSeq" id="WP_200588092.1">
    <property type="nucleotide sequence ID" value="NZ_JAEHFY010000033.1"/>
</dbReference>
<comment type="caution">
    <text evidence="2">The sequence shown here is derived from an EMBL/GenBank/DDBJ whole genome shotgun (WGS) entry which is preliminary data.</text>
</comment>
<dbReference type="Pfam" id="PF20448">
    <property type="entry name" value="DUF6705"/>
    <property type="match status" value="1"/>
</dbReference>
<gene>
    <name evidence="2" type="ORF">I5M32_15895</name>
</gene>
<dbReference type="Proteomes" id="UP000660024">
    <property type="component" value="Unassembled WGS sequence"/>
</dbReference>
<name>A0ABS1BNI0_9SPHI</name>
<evidence type="ECO:0000259" key="1">
    <source>
        <dbReference type="Pfam" id="PF20448"/>
    </source>
</evidence>
<feature type="domain" description="DUF6705" evidence="1">
    <location>
        <begin position="3"/>
        <end position="162"/>
    </location>
</feature>
<proteinExistence type="predicted"/>
<dbReference type="EMBL" id="JAEHFY010000033">
    <property type="protein sequence ID" value="MBK0384448.1"/>
    <property type="molecule type" value="Genomic_DNA"/>
</dbReference>
<evidence type="ECO:0000313" key="2">
    <source>
        <dbReference type="EMBL" id="MBK0384448.1"/>
    </source>
</evidence>
<organism evidence="2 3">
    <name type="scientific">Pedobacter segetis</name>
    <dbReference type="NCBI Taxonomy" id="2793069"/>
    <lineage>
        <taxon>Bacteria</taxon>
        <taxon>Pseudomonadati</taxon>
        <taxon>Bacteroidota</taxon>
        <taxon>Sphingobacteriia</taxon>
        <taxon>Sphingobacteriales</taxon>
        <taxon>Sphingobacteriaceae</taxon>
        <taxon>Pedobacter</taxon>
    </lineage>
</organism>
<evidence type="ECO:0000313" key="3">
    <source>
        <dbReference type="Proteomes" id="UP000660024"/>
    </source>
</evidence>
<accession>A0ABS1BNI0</accession>
<protein>
    <recommendedName>
        <fullName evidence="1">DUF6705 domain-containing protein</fullName>
    </recommendedName>
</protein>
<dbReference type="InterPro" id="IPR046551">
    <property type="entry name" value="DUF6705"/>
</dbReference>
<keyword evidence="3" id="KW-1185">Reference proteome</keyword>